<evidence type="ECO:0000256" key="1">
    <source>
        <dbReference type="SAM" id="MobiDB-lite"/>
    </source>
</evidence>
<dbReference type="RefSeq" id="XP_028469844.1">
    <property type="nucleotide sequence ID" value="XM_028613286.1"/>
</dbReference>
<dbReference type="Proteomes" id="UP000272025">
    <property type="component" value="Unassembled WGS sequence"/>
</dbReference>
<organism evidence="3 4">
    <name type="scientific">Sodiomyces alkalinus (strain CBS 110278 / VKM F-3762 / F11)</name>
    <name type="common">Alkaliphilic filamentous fungus</name>
    <dbReference type="NCBI Taxonomy" id="1314773"/>
    <lineage>
        <taxon>Eukaryota</taxon>
        <taxon>Fungi</taxon>
        <taxon>Dikarya</taxon>
        <taxon>Ascomycota</taxon>
        <taxon>Pezizomycotina</taxon>
        <taxon>Sordariomycetes</taxon>
        <taxon>Hypocreomycetidae</taxon>
        <taxon>Glomerellales</taxon>
        <taxon>Plectosphaerellaceae</taxon>
        <taxon>Sodiomyces</taxon>
    </lineage>
</organism>
<evidence type="ECO:0000313" key="3">
    <source>
        <dbReference type="EMBL" id="ROT42038.1"/>
    </source>
</evidence>
<dbReference type="EMBL" id="ML119051">
    <property type="protein sequence ID" value="ROT42038.1"/>
    <property type="molecule type" value="Genomic_DNA"/>
</dbReference>
<keyword evidence="4" id="KW-1185">Reference proteome</keyword>
<proteinExistence type="predicted"/>
<name>A0A3N2Q5V4_SODAK</name>
<gene>
    <name evidence="3" type="ORF">SODALDRAFT_347131</name>
</gene>
<keyword evidence="2" id="KW-0812">Transmembrane</keyword>
<accession>A0A3N2Q5V4</accession>
<feature type="transmembrane region" description="Helical" evidence="2">
    <location>
        <begin position="233"/>
        <end position="251"/>
    </location>
</feature>
<keyword evidence="2" id="KW-1133">Transmembrane helix</keyword>
<dbReference type="GeneID" id="39581764"/>
<evidence type="ECO:0000313" key="4">
    <source>
        <dbReference type="Proteomes" id="UP000272025"/>
    </source>
</evidence>
<protein>
    <submittedName>
        <fullName evidence="3">Uncharacterized protein</fullName>
    </submittedName>
</protein>
<feature type="region of interest" description="Disordered" evidence="1">
    <location>
        <begin position="154"/>
        <end position="211"/>
    </location>
</feature>
<keyword evidence="2" id="KW-0472">Membrane</keyword>
<reference evidence="3 4" key="1">
    <citation type="journal article" date="2018" name="Mol. Ecol.">
        <title>The obligate alkalophilic soda-lake fungus Sodiomyces alkalinus has shifted to a protein diet.</title>
        <authorList>
            <person name="Grum-Grzhimaylo A.A."/>
            <person name="Falkoski D.L."/>
            <person name="van den Heuvel J."/>
            <person name="Valero-Jimenez C.A."/>
            <person name="Min B."/>
            <person name="Choi I.G."/>
            <person name="Lipzen A."/>
            <person name="Daum C.G."/>
            <person name="Aanen D.K."/>
            <person name="Tsang A."/>
            <person name="Henrissat B."/>
            <person name="Bilanenko E.N."/>
            <person name="de Vries R.P."/>
            <person name="van Kan J.A.L."/>
            <person name="Grigoriev I.V."/>
            <person name="Debets A.J.M."/>
        </authorList>
    </citation>
    <scope>NUCLEOTIDE SEQUENCE [LARGE SCALE GENOMIC DNA]</scope>
    <source>
        <strain evidence="3 4">F11</strain>
    </source>
</reference>
<feature type="compositionally biased region" description="Polar residues" evidence="1">
    <location>
        <begin position="13"/>
        <end position="61"/>
    </location>
</feature>
<evidence type="ECO:0000256" key="2">
    <source>
        <dbReference type="SAM" id="Phobius"/>
    </source>
</evidence>
<feature type="region of interest" description="Disordered" evidence="1">
    <location>
        <begin position="1"/>
        <end position="89"/>
    </location>
</feature>
<dbReference type="AlphaFoldDB" id="A0A3N2Q5V4"/>
<sequence length="255" mass="27155">MAPNDRIGEQGASDDSTGPRHQQRQEGQVFSNAKSVELQSAASQDQPAETPTTPAEQQESPAETEELNRAYDRPSAQFQAAGTGTFPLPGLEILIGTRSAETPTIPSFVFPEPIIPLQGSPGPTPAGGGNTAGGLITSEHIVENRLSSWRWNFPRPEPLSSDPLPPIRDSKQEAGSDEVDGIDDNSHGAGGLARDDASPDVNTPDEGCDVREDDEAAGHLIFESLDQGSLRSVIFTSAAITVVAVGVFLLWRRHR</sequence>